<dbReference type="eggNOG" id="arCOG10759">
    <property type="taxonomic scope" value="Archaea"/>
</dbReference>
<dbReference type="Proteomes" id="UP000183275">
    <property type="component" value="Unassembled WGS sequence"/>
</dbReference>
<dbReference type="STRING" id="1202768.SAMN05216285_0482"/>
<dbReference type="RefSeq" id="WP_049992060.1">
    <property type="nucleotide sequence ID" value="NZ_FOIS01000001.1"/>
</dbReference>
<reference evidence="2" key="1">
    <citation type="submission" date="2016-10" db="EMBL/GenBank/DDBJ databases">
        <authorList>
            <person name="Varghese N."/>
        </authorList>
    </citation>
    <scope>NUCLEOTIDE SEQUENCE [LARGE SCALE GENOMIC DNA]</scope>
    <source>
        <strain evidence="2">CGMCC 1.12284</strain>
    </source>
</reference>
<dbReference type="EMBL" id="FOIS01000001">
    <property type="protein sequence ID" value="SEV83376.1"/>
    <property type="molecule type" value="Genomic_DNA"/>
</dbReference>
<dbReference type="AlphaFoldDB" id="A0A1I0M6M2"/>
<protein>
    <submittedName>
        <fullName evidence="1">Uncharacterized protein</fullName>
    </submittedName>
</protein>
<organism evidence="1 2">
    <name type="scientific">Natrinema salifodinae</name>
    <dbReference type="NCBI Taxonomy" id="1202768"/>
    <lineage>
        <taxon>Archaea</taxon>
        <taxon>Methanobacteriati</taxon>
        <taxon>Methanobacteriota</taxon>
        <taxon>Stenosarchaea group</taxon>
        <taxon>Halobacteria</taxon>
        <taxon>Halobacteriales</taxon>
        <taxon>Natrialbaceae</taxon>
        <taxon>Natrinema</taxon>
    </lineage>
</organism>
<evidence type="ECO:0000313" key="1">
    <source>
        <dbReference type="EMBL" id="SEV83376.1"/>
    </source>
</evidence>
<keyword evidence="2" id="KW-1185">Reference proteome</keyword>
<name>A0A1I0M6M2_9EURY</name>
<accession>A0A1I0M6M2</accession>
<sequence>MTDITIPPDADEDQARRLIEDHVEIGDVVEIRSEERTEDHPVDVTGEVTGIEPGYVEIDGRPVGEGSVRYDQIHTVGKIESE</sequence>
<evidence type="ECO:0000313" key="2">
    <source>
        <dbReference type="Proteomes" id="UP000183275"/>
    </source>
</evidence>
<dbReference type="OrthoDB" id="155751at2157"/>
<proteinExistence type="predicted"/>
<gene>
    <name evidence="1" type="ORF">SAMN05216285_0482</name>
</gene>